<name>A0A9K3L672_9STRA</name>
<evidence type="ECO:0000313" key="4">
    <source>
        <dbReference type="Proteomes" id="UP000693970"/>
    </source>
</evidence>
<dbReference type="InterPro" id="IPR011765">
    <property type="entry name" value="Pept_M16_N"/>
</dbReference>
<dbReference type="InterPro" id="IPR050361">
    <property type="entry name" value="MPP/UQCRC_Complex"/>
</dbReference>
<keyword evidence="4" id="KW-1185">Reference proteome</keyword>
<feature type="domain" description="Peptidase M16 N-terminal" evidence="2">
    <location>
        <begin position="62"/>
        <end position="192"/>
    </location>
</feature>
<dbReference type="AlphaFoldDB" id="A0A9K3L672"/>
<dbReference type="Proteomes" id="UP000693970">
    <property type="component" value="Unassembled WGS sequence"/>
</dbReference>
<comment type="caution">
    <text evidence="3">The sequence shown here is derived from an EMBL/GenBank/DDBJ whole genome shotgun (WGS) entry which is preliminary data.</text>
</comment>
<sequence>MMNVASRRVLSVASRRVTTSRQFSALLEVTEEYPGIPSLSPQPAKASKASVSTLPSGLIVVTEDACTTSTVTMTYPKAGSGSEMLGEEGAALINKCLAFNSGSGLSTILINRTIENEGATPFASADRSGATLGYTVEPENAIGLVPLLALDCTFEKWDVRDAKALAGYQISEANKSAEIVLTEQIFSAAYGASSPMGRPFYCNDAGTYEIASFRSRGYGLNGAILAATGVKDHAAFCTEVDALTAEAPKGDGSPSPTATYLGGEARLSAPSMGYAHVALAFEAKVSSAMRNVIKQCLTLVGKKAGVSAFETSGLVGVYAGAPSEGVGAIDAALTETLTAELKPEIIAIAKAIAKADATFALDCGSKGLAAAMTAAVLENGSFTDAATVAKAYDTIAEKDVTAAVAAMLKSTPSLAAVGDIGVVPYQGTFASRF</sequence>
<reference evidence="3" key="1">
    <citation type="journal article" date="2021" name="Sci. Rep.">
        <title>Diploid genomic architecture of Nitzschia inconspicua, an elite biomass production diatom.</title>
        <authorList>
            <person name="Oliver A."/>
            <person name="Podell S."/>
            <person name="Pinowska A."/>
            <person name="Traller J.C."/>
            <person name="Smith S.R."/>
            <person name="McClure R."/>
            <person name="Beliaev A."/>
            <person name="Bohutskyi P."/>
            <person name="Hill E.A."/>
            <person name="Rabines A."/>
            <person name="Zheng H."/>
            <person name="Allen L.Z."/>
            <person name="Kuo A."/>
            <person name="Grigoriev I.V."/>
            <person name="Allen A.E."/>
            <person name="Hazlebeck D."/>
            <person name="Allen E.E."/>
        </authorList>
    </citation>
    <scope>NUCLEOTIDE SEQUENCE</scope>
    <source>
        <strain evidence="3">Hildebrandi</strain>
    </source>
</reference>
<protein>
    <submittedName>
        <fullName evidence="3">Insulinase peptidase family M16</fullName>
    </submittedName>
</protein>
<comment type="similarity">
    <text evidence="1">Belongs to the peptidase M16 family.</text>
</comment>
<reference evidence="3" key="2">
    <citation type="submission" date="2021-04" db="EMBL/GenBank/DDBJ databases">
        <authorList>
            <person name="Podell S."/>
        </authorList>
    </citation>
    <scope>NUCLEOTIDE SEQUENCE</scope>
    <source>
        <strain evidence="3">Hildebrandi</strain>
    </source>
</reference>
<dbReference type="GO" id="GO:0005739">
    <property type="term" value="C:mitochondrion"/>
    <property type="evidence" value="ECO:0007669"/>
    <property type="project" value="TreeGrafter"/>
</dbReference>
<dbReference type="OrthoDB" id="10251424at2759"/>
<dbReference type="PANTHER" id="PTHR11851">
    <property type="entry name" value="METALLOPROTEASE"/>
    <property type="match status" value="1"/>
</dbReference>
<evidence type="ECO:0000259" key="2">
    <source>
        <dbReference type="Pfam" id="PF00675"/>
    </source>
</evidence>
<evidence type="ECO:0000313" key="3">
    <source>
        <dbReference type="EMBL" id="KAG7356152.1"/>
    </source>
</evidence>
<dbReference type="PANTHER" id="PTHR11851:SF49">
    <property type="entry name" value="MITOCHONDRIAL-PROCESSING PEPTIDASE SUBUNIT ALPHA"/>
    <property type="match status" value="1"/>
</dbReference>
<dbReference type="EMBL" id="JAGRRH010000015">
    <property type="protein sequence ID" value="KAG7356152.1"/>
    <property type="molecule type" value="Genomic_DNA"/>
</dbReference>
<accession>A0A9K3L672</accession>
<dbReference type="Pfam" id="PF00675">
    <property type="entry name" value="Peptidase_M16"/>
    <property type="match status" value="1"/>
</dbReference>
<organism evidence="3 4">
    <name type="scientific">Nitzschia inconspicua</name>
    <dbReference type="NCBI Taxonomy" id="303405"/>
    <lineage>
        <taxon>Eukaryota</taxon>
        <taxon>Sar</taxon>
        <taxon>Stramenopiles</taxon>
        <taxon>Ochrophyta</taxon>
        <taxon>Bacillariophyta</taxon>
        <taxon>Bacillariophyceae</taxon>
        <taxon>Bacillariophycidae</taxon>
        <taxon>Bacillariales</taxon>
        <taxon>Bacillariaceae</taxon>
        <taxon>Nitzschia</taxon>
    </lineage>
</organism>
<gene>
    <name evidence="3" type="ORF">IV203_000838</name>
</gene>
<proteinExistence type="inferred from homology"/>
<evidence type="ECO:0000256" key="1">
    <source>
        <dbReference type="ARBA" id="ARBA00007261"/>
    </source>
</evidence>